<dbReference type="PRINTS" id="PR00723">
    <property type="entry name" value="SUBTILISIN"/>
</dbReference>
<dbReference type="Gene3D" id="2.60.120.1290">
    <property type="match status" value="1"/>
</dbReference>
<dbReference type="InterPro" id="IPR036852">
    <property type="entry name" value="Peptidase_S8/S53_dom_sf"/>
</dbReference>
<comment type="similarity">
    <text evidence="1 5">Belongs to the peptidase S8 family.</text>
</comment>
<dbReference type="InterPro" id="IPR017310">
    <property type="entry name" value="Pept_S8A_subtilisin_clostridia"/>
</dbReference>
<dbReference type="InterPro" id="IPR050131">
    <property type="entry name" value="Peptidase_S8_subtilisin-like"/>
</dbReference>
<feature type="domain" description="Peptidase S8/S53" evidence="6">
    <location>
        <begin position="104"/>
        <end position="307"/>
    </location>
</feature>
<dbReference type="InterPro" id="IPR034045">
    <property type="entry name" value="Pep_S8_CspA-like"/>
</dbReference>
<evidence type="ECO:0000256" key="1">
    <source>
        <dbReference type="ARBA" id="ARBA00011073"/>
    </source>
</evidence>
<evidence type="ECO:0000256" key="3">
    <source>
        <dbReference type="ARBA" id="ARBA00022801"/>
    </source>
</evidence>
<dbReference type="InterPro" id="IPR000209">
    <property type="entry name" value="Peptidase_S8/S53_dom"/>
</dbReference>
<name>A0A1H9YMM4_9FIRM</name>
<dbReference type="GO" id="GO:0004252">
    <property type="term" value="F:serine-type endopeptidase activity"/>
    <property type="evidence" value="ECO:0007669"/>
    <property type="project" value="UniProtKB-UniRule"/>
</dbReference>
<dbReference type="Proteomes" id="UP000199800">
    <property type="component" value="Unassembled WGS sequence"/>
</dbReference>
<dbReference type="InterPro" id="IPR015500">
    <property type="entry name" value="Peptidase_S8_subtilisin-rel"/>
</dbReference>
<dbReference type="InterPro" id="IPR023827">
    <property type="entry name" value="Peptidase_S8_Asp-AS"/>
</dbReference>
<dbReference type="PANTHER" id="PTHR43806:SF11">
    <property type="entry name" value="CEREVISIN-RELATED"/>
    <property type="match status" value="1"/>
</dbReference>
<dbReference type="PROSITE" id="PS51892">
    <property type="entry name" value="SUBTILASE"/>
    <property type="match status" value="1"/>
</dbReference>
<keyword evidence="8" id="KW-1185">Reference proteome</keyword>
<keyword evidence="4 5" id="KW-0720">Serine protease</keyword>
<dbReference type="Gene3D" id="3.40.50.200">
    <property type="entry name" value="Peptidase S8/S53 domain"/>
    <property type="match status" value="1"/>
</dbReference>
<dbReference type="GO" id="GO:0006508">
    <property type="term" value="P:proteolysis"/>
    <property type="evidence" value="ECO:0007669"/>
    <property type="project" value="UniProtKB-KW"/>
</dbReference>
<dbReference type="SUPFAM" id="SSF52743">
    <property type="entry name" value="Subtilisin-like"/>
    <property type="match status" value="1"/>
</dbReference>
<evidence type="ECO:0000313" key="7">
    <source>
        <dbReference type="EMBL" id="SES69863.1"/>
    </source>
</evidence>
<keyword evidence="2 5" id="KW-0645">Protease</keyword>
<protein>
    <submittedName>
        <fullName evidence="7">Subtilase family protein</fullName>
    </submittedName>
</protein>
<evidence type="ECO:0000259" key="6">
    <source>
        <dbReference type="Pfam" id="PF00082"/>
    </source>
</evidence>
<feature type="active site" description="Charge relay system" evidence="5">
    <location>
        <position position="504"/>
    </location>
</feature>
<proteinExistence type="inferred from homology"/>
<dbReference type="PANTHER" id="PTHR43806">
    <property type="entry name" value="PEPTIDASE S8"/>
    <property type="match status" value="1"/>
</dbReference>
<dbReference type="PROSITE" id="PS00136">
    <property type="entry name" value="SUBTILASE_ASP"/>
    <property type="match status" value="1"/>
</dbReference>
<dbReference type="RefSeq" id="WP_092475496.1">
    <property type="nucleotide sequence ID" value="NZ_FOHN01000002.1"/>
</dbReference>
<dbReference type="OrthoDB" id="9762689at2"/>
<sequence>MDTPNQQFDPVTCENAIYSEEYLPLLIDYAGDFQQIIDRYKPVCYVILSVRQAIIYVYIGSAKIWSQNFTYRSIPKVFGLMDTAVLEQTGVLKLRRQPYIDLYGQDVLIGFLDTGIDYRNPVFRNADGTTRIEAIWDQSIPDGEAPDNFFYGSEYGKEQINQALESKNPLEVVPSMDTNGHGTFMAGVAAGNIDENNNFSGIAPNCEIIMVKLRQARKKLRNFFLVNDNVDCYAENDILTGMSYLIKKAEQLGKPIVICIGVGTNSGDHNGSSPLGRFIDYFGFVTGIVFVGGTGNEGNRGHHYESSSVLPEDFEELEINVGENVSGFSLELWATTPALFAIGFTSPSGEVIDPIQPRLNKKETIRFVLEKTVLELAYYIIEAGAGDFLVFMRFDSPAKGVWKIRAYNRSPVANSFNMWLPIQNFIPDSIYFNQPEPNVTITEPGNATTIITVSVYNGQTDSMYIHSGRGFTRGGKIQPAAAAPGVSVFGPLLNNQFGRKTGSSVSAAVGAAIAALLLEWAIVQGNDDDANSNVIRQYIVIGAREREIVYPNREWGYGEIDIFSIFERLRT</sequence>
<keyword evidence="3 5" id="KW-0378">Hydrolase</keyword>
<evidence type="ECO:0000256" key="5">
    <source>
        <dbReference type="PROSITE-ProRule" id="PRU01240"/>
    </source>
</evidence>
<dbReference type="Pfam" id="PF00082">
    <property type="entry name" value="Peptidase_S8"/>
    <property type="match status" value="2"/>
</dbReference>
<gene>
    <name evidence="7" type="ORF">SAMN04487772_10287</name>
</gene>
<dbReference type="EMBL" id="FOHN01000002">
    <property type="protein sequence ID" value="SES69863.1"/>
    <property type="molecule type" value="Genomic_DNA"/>
</dbReference>
<feature type="domain" description="Peptidase S8/S53" evidence="6">
    <location>
        <begin position="436"/>
        <end position="558"/>
    </location>
</feature>
<feature type="active site" description="Charge relay system" evidence="5">
    <location>
        <position position="113"/>
    </location>
</feature>
<organism evidence="7 8">
    <name type="scientific">[Clostridium] polysaccharolyticum</name>
    <dbReference type="NCBI Taxonomy" id="29364"/>
    <lineage>
        <taxon>Bacteria</taxon>
        <taxon>Bacillati</taxon>
        <taxon>Bacillota</taxon>
        <taxon>Clostridia</taxon>
        <taxon>Lachnospirales</taxon>
        <taxon>Lachnospiraceae</taxon>
    </lineage>
</organism>
<accession>A0A1H9YMM4</accession>
<evidence type="ECO:0000313" key="8">
    <source>
        <dbReference type="Proteomes" id="UP000199800"/>
    </source>
</evidence>
<dbReference type="AlphaFoldDB" id="A0A1H9YMM4"/>
<dbReference type="PIRSF" id="PIRSF037894">
    <property type="entry name" value="Subtilisin_rel_CspABC"/>
    <property type="match status" value="1"/>
</dbReference>
<dbReference type="STRING" id="29364.SAMN04487772_10287"/>
<evidence type="ECO:0000256" key="4">
    <source>
        <dbReference type="ARBA" id="ARBA00022825"/>
    </source>
</evidence>
<dbReference type="CDD" id="cd07478">
    <property type="entry name" value="Peptidases_S8_CspA-like"/>
    <property type="match status" value="1"/>
</dbReference>
<feature type="active site" description="Charge relay system" evidence="5">
    <location>
        <position position="181"/>
    </location>
</feature>
<evidence type="ECO:0000256" key="2">
    <source>
        <dbReference type="ARBA" id="ARBA00022670"/>
    </source>
</evidence>
<reference evidence="7 8" key="1">
    <citation type="submission" date="2016-10" db="EMBL/GenBank/DDBJ databases">
        <authorList>
            <person name="de Groot N.N."/>
        </authorList>
    </citation>
    <scope>NUCLEOTIDE SEQUENCE [LARGE SCALE GENOMIC DNA]</scope>
    <source>
        <strain evidence="7 8">DSM 1801</strain>
    </source>
</reference>